<dbReference type="AlphaFoldDB" id="A0A2P2M4N4"/>
<evidence type="ECO:0000313" key="1">
    <source>
        <dbReference type="EMBL" id="MBX25179.1"/>
    </source>
</evidence>
<dbReference type="EMBL" id="GGEC01044695">
    <property type="protein sequence ID" value="MBX25179.1"/>
    <property type="molecule type" value="Transcribed_RNA"/>
</dbReference>
<protein>
    <submittedName>
        <fullName evidence="1">Uncharacterized protein</fullName>
    </submittedName>
</protein>
<accession>A0A2P2M4N4</accession>
<proteinExistence type="predicted"/>
<sequence>MKSTCNPPPWGPLSRSELIIPMQILTKQIKLYDFNFKMVFSMHKAPVHPGIWRKVSLIFFVFFHYFCNSNREPPC</sequence>
<reference evidence="1" key="1">
    <citation type="submission" date="2018-02" db="EMBL/GenBank/DDBJ databases">
        <title>Rhizophora mucronata_Transcriptome.</title>
        <authorList>
            <person name="Meera S.P."/>
            <person name="Sreeshan A."/>
            <person name="Augustine A."/>
        </authorList>
    </citation>
    <scope>NUCLEOTIDE SEQUENCE</scope>
    <source>
        <tissue evidence="1">Leaf</tissue>
    </source>
</reference>
<name>A0A2P2M4N4_RHIMU</name>
<organism evidence="1">
    <name type="scientific">Rhizophora mucronata</name>
    <name type="common">Asiatic mangrove</name>
    <dbReference type="NCBI Taxonomy" id="61149"/>
    <lineage>
        <taxon>Eukaryota</taxon>
        <taxon>Viridiplantae</taxon>
        <taxon>Streptophyta</taxon>
        <taxon>Embryophyta</taxon>
        <taxon>Tracheophyta</taxon>
        <taxon>Spermatophyta</taxon>
        <taxon>Magnoliopsida</taxon>
        <taxon>eudicotyledons</taxon>
        <taxon>Gunneridae</taxon>
        <taxon>Pentapetalae</taxon>
        <taxon>rosids</taxon>
        <taxon>fabids</taxon>
        <taxon>Malpighiales</taxon>
        <taxon>Rhizophoraceae</taxon>
        <taxon>Rhizophora</taxon>
    </lineage>
</organism>